<accession>A0ABU4PE54</accession>
<protein>
    <submittedName>
        <fullName evidence="1">ISKra4 family transposase</fullName>
    </submittedName>
</protein>
<proteinExistence type="predicted"/>
<name>A0ABU4PE54_AZOBR</name>
<dbReference type="EMBL" id="JAWXYC010000007">
    <property type="protein sequence ID" value="MDX5955882.1"/>
    <property type="molecule type" value="Genomic_DNA"/>
</dbReference>
<dbReference type="NCBIfam" id="NF033572">
    <property type="entry name" value="transpos_ISKra4"/>
    <property type="match status" value="1"/>
</dbReference>
<comment type="caution">
    <text evidence="1">The sequence shown here is derived from an EMBL/GenBank/DDBJ whole genome shotgun (WGS) entry which is preliminary data.</text>
</comment>
<evidence type="ECO:0000313" key="1">
    <source>
        <dbReference type="EMBL" id="MDX5955882.1"/>
    </source>
</evidence>
<evidence type="ECO:0000313" key="2">
    <source>
        <dbReference type="Proteomes" id="UP001277471"/>
    </source>
</evidence>
<organism evidence="1 2">
    <name type="scientific">Azospirillum brasilense</name>
    <dbReference type="NCBI Taxonomy" id="192"/>
    <lineage>
        <taxon>Bacteria</taxon>
        <taxon>Pseudomonadati</taxon>
        <taxon>Pseudomonadota</taxon>
        <taxon>Alphaproteobacteria</taxon>
        <taxon>Rhodospirillales</taxon>
        <taxon>Azospirillaceae</taxon>
        <taxon>Azospirillum</taxon>
    </lineage>
</organism>
<keyword evidence="2" id="KW-1185">Reference proteome</keyword>
<dbReference type="RefSeq" id="WP_059399752.1">
    <property type="nucleotide sequence ID" value="NZ_CP012918.1"/>
</dbReference>
<dbReference type="Proteomes" id="UP001277471">
    <property type="component" value="Unassembled WGS sequence"/>
</dbReference>
<sequence length="466" mass="51911">MRVELHLRLVGDDGTVLTDEAVLHLDRTAEELAAVGLSLAEAKTLLTGVQTRLVTAQAADYVVRHRACPVCGRRRRSKGNGTLVYRTAFGVLRVSSPRFVQCRCHGAANKTFSPLTGLITEHTAPELLYLESKWASLVSYGLTADLLKDVLPIGTTANASTIRNHLHKVAERCDADLGAEQVGFIDGCPADWKELPIPEGPIIVGLDGGHVRNWDDKKNSFEVIVGKSVPADRGERYFGGVHTVDDRPRRRIFEVLRSQGLQMNQDLVFLTDGGDNLHTLVDGYAPCTEHYLDWFHVTMPLTVLGQYAKGLAHHNAEEAEAIQTRLERIKWRLWHGDAREALIRIEDLAEDLAELESGYPNLARFAKATTEFATYIRNNRSIIPHYGERRRNDEAISTAFVESTVNVVVDKRFAKKQQMQWTKVGAHRLVQIRTRTLDGTLRETFTAWYPAMAANASSAPITMNAA</sequence>
<gene>
    <name evidence="1" type="ORF">SIM66_32450</name>
</gene>
<reference evidence="1 2" key="1">
    <citation type="submission" date="2023-11" db="EMBL/GenBank/DDBJ databases">
        <title>MicrobeMod: A computational toolkit for identifying prokaryotic methylation and restriction-modification with nanopore sequencing.</title>
        <authorList>
            <person name="Crits-Christoph A."/>
            <person name="Kang S.C."/>
            <person name="Lee H."/>
            <person name="Ostrov N."/>
        </authorList>
    </citation>
    <scope>NUCLEOTIDE SEQUENCE [LARGE SCALE GENOMIC DNA]</scope>
    <source>
        <strain evidence="1 2">ATCC 29145</strain>
    </source>
</reference>